<keyword evidence="5" id="KW-1185">Reference proteome</keyword>
<name>A0A813T6Y0_9BILA</name>
<dbReference type="InterPro" id="IPR018247">
    <property type="entry name" value="EF_Hand_1_Ca_BS"/>
</dbReference>
<sequence>MKKISLLLVLGILAIQSISCQKRKYLDEWFNNGDTNGDHKISLQEAIYLLPKLEKKLGQDASKLNEEVNKYFNTIDTNQDGSIDFNEFKEVAMKKLKEYIQNKKQNMKFD</sequence>
<feature type="domain" description="EF-hand" evidence="3">
    <location>
        <begin position="21"/>
        <end position="56"/>
    </location>
</feature>
<feature type="chain" id="PRO_5032932376" description="EF-hand domain-containing protein" evidence="2">
    <location>
        <begin position="21"/>
        <end position="110"/>
    </location>
</feature>
<protein>
    <recommendedName>
        <fullName evidence="3">EF-hand domain-containing protein</fullName>
    </recommendedName>
</protein>
<dbReference type="InterPro" id="IPR002048">
    <property type="entry name" value="EF_hand_dom"/>
</dbReference>
<evidence type="ECO:0000313" key="5">
    <source>
        <dbReference type="Proteomes" id="UP000663879"/>
    </source>
</evidence>
<evidence type="ECO:0000259" key="3">
    <source>
        <dbReference type="PROSITE" id="PS50222"/>
    </source>
</evidence>
<evidence type="ECO:0000256" key="2">
    <source>
        <dbReference type="SAM" id="SignalP"/>
    </source>
</evidence>
<gene>
    <name evidence="4" type="ORF">OXX778_LOCUS6699</name>
</gene>
<proteinExistence type="predicted"/>
<feature type="domain" description="EF-hand" evidence="3">
    <location>
        <begin position="63"/>
        <end position="98"/>
    </location>
</feature>
<dbReference type="PROSITE" id="PS50222">
    <property type="entry name" value="EF_HAND_2"/>
    <property type="match status" value="2"/>
</dbReference>
<dbReference type="CDD" id="cd00051">
    <property type="entry name" value="EFh"/>
    <property type="match status" value="1"/>
</dbReference>
<dbReference type="SMART" id="SM00054">
    <property type="entry name" value="EFh"/>
    <property type="match status" value="2"/>
</dbReference>
<dbReference type="GO" id="GO:0005509">
    <property type="term" value="F:calcium ion binding"/>
    <property type="evidence" value="ECO:0007669"/>
    <property type="project" value="InterPro"/>
</dbReference>
<dbReference type="Proteomes" id="UP000663879">
    <property type="component" value="Unassembled WGS sequence"/>
</dbReference>
<organism evidence="4 5">
    <name type="scientific">Brachionus calyciflorus</name>
    <dbReference type="NCBI Taxonomy" id="104777"/>
    <lineage>
        <taxon>Eukaryota</taxon>
        <taxon>Metazoa</taxon>
        <taxon>Spiralia</taxon>
        <taxon>Gnathifera</taxon>
        <taxon>Rotifera</taxon>
        <taxon>Eurotatoria</taxon>
        <taxon>Monogononta</taxon>
        <taxon>Pseudotrocha</taxon>
        <taxon>Ploima</taxon>
        <taxon>Brachionidae</taxon>
        <taxon>Brachionus</taxon>
    </lineage>
</organism>
<dbReference type="InterPro" id="IPR011992">
    <property type="entry name" value="EF-hand-dom_pair"/>
</dbReference>
<dbReference type="EMBL" id="CAJNOC010000808">
    <property type="protein sequence ID" value="CAF0805576.1"/>
    <property type="molecule type" value="Genomic_DNA"/>
</dbReference>
<comment type="caution">
    <text evidence="4">The sequence shown here is derived from an EMBL/GenBank/DDBJ whole genome shotgun (WGS) entry which is preliminary data.</text>
</comment>
<dbReference type="Pfam" id="PF13202">
    <property type="entry name" value="EF-hand_5"/>
    <property type="match status" value="1"/>
</dbReference>
<evidence type="ECO:0000256" key="1">
    <source>
        <dbReference type="ARBA" id="ARBA00022837"/>
    </source>
</evidence>
<dbReference type="AlphaFoldDB" id="A0A813T6Y0"/>
<dbReference type="Gene3D" id="1.10.238.10">
    <property type="entry name" value="EF-hand"/>
    <property type="match status" value="1"/>
</dbReference>
<dbReference type="PROSITE" id="PS00018">
    <property type="entry name" value="EF_HAND_1"/>
    <property type="match status" value="1"/>
</dbReference>
<reference evidence="4" key="1">
    <citation type="submission" date="2021-02" db="EMBL/GenBank/DDBJ databases">
        <authorList>
            <person name="Nowell W R."/>
        </authorList>
    </citation>
    <scope>NUCLEOTIDE SEQUENCE</scope>
    <source>
        <strain evidence="4">Ploen Becks lab</strain>
    </source>
</reference>
<accession>A0A813T6Y0</accession>
<dbReference type="SUPFAM" id="SSF47473">
    <property type="entry name" value="EF-hand"/>
    <property type="match status" value="1"/>
</dbReference>
<feature type="signal peptide" evidence="2">
    <location>
        <begin position="1"/>
        <end position="20"/>
    </location>
</feature>
<evidence type="ECO:0000313" key="4">
    <source>
        <dbReference type="EMBL" id="CAF0805576.1"/>
    </source>
</evidence>
<keyword evidence="1" id="KW-0106">Calcium</keyword>
<keyword evidence="2" id="KW-0732">Signal</keyword>